<name>K0KKW7_WICCF</name>
<evidence type="ECO:0000313" key="3">
    <source>
        <dbReference type="EMBL" id="CCH43656.1"/>
    </source>
</evidence>
<dbReference type="AlphaFoldDB" id="K0KKW7"/>
<dbReference type="Proteomes" id="UP000009328">
    <property type="component" value="Unassembled WGS sequence"/>
</dbReference>
<proteinExistence type="predicted"/>
<feature type="compositionally biased region" description="Polar residues" evidence="2">
    <location>
        <begin position="442"/>
        <end position="453"/>
    </location>
</feature>
<keyword evidence="4" id="KW-1185">Reference proteome</keyword>
<evidence type="ECO:0000313" key="4">
    <source>
        <dbReference type="Proteomes" id="UP000009328"/>
    </source>
</evidence>
<dbReference type="InParanoid" id="K0KKW7"/>
<feature type="compositionally biased region" description="Basic and acidic residues" evidence="2">
    <location>
        <begin position="460"/>
        <end position="469"/>
    </location>
</feature>
<accession>K0KKW7</accession>
<feature type="coiled-coil region" evidence="1">
    <location>
        <begin position="38"/>
        <end position="72"/>
    </location>
</feature>
<feature type="region of interest" description="Disordered" evidence="2">
    <location>
        <begin position="442"/>
        <end position="499"/>
    </location>
</feature>
<evidence type="ECO:0000256" key="2">
    <source>
        <dbReference type="SAM" id="MobiDB-lite"/>
    </source>
</evidence>
<dbReference type="HOGENOM" id="CLU_534432_0_0_1"/>
<feature type="compositionally biased region" description="Polar residues" evidence="2">
    <location>
        <begin position="489"/>
        <end position="499"/>
    </location>
</feature>
<keyword evidence="3" id="KW-0675">Receptor</keyword>
<gene>
    <name evidence="3" type="ORF">BN7_3209</name>
</gene>
<comment type="caution">
    <text evidence="3">The sequence shown here is derived from an EMBL/GenBank/DDBJ whole genome shotgun (WGS) entry which is preliminary data.</text>
</comment>
<evidence type="ECO:0000256" key="1">
    <source>
        <dbReference type="SAM" id="Coils"/>
    </source>
</evidence>
<sequence>MSFPQPNEHYSSILEKSIVKVIELRLLLQKTNDEGPFFNEYKATLSKFTTQLRELELNANHQNQTIHEFDREIGLLYMTNFAIPVKPSYFKSMNPVQFYRDADEIFQLLQMIIRDCKVSKQMKVFILSMFQLSLYYCLSRARLSELAPEISKPFSYKAIGYYPTGRTIVNDPFKDKDKPFYMHAAFKNISNGSTSKIIHAQMLYSSLPFVPMETLAGPKNILKLKSRCTKTINMLTVSRLIREEFLTPILRLLKIHFGVNNLDMMQKDVLIKDQILAISKTTGVPNTVMRCDPSELLLIGQLVKSSFVVIMPVWICEPGTLREHINAFGNCKDKSQRRKSPIQNLICEAVCLLYVSKSRYALITDYNNFLMIYMKEVERGTEGSFEIKQLEQDPPVFMKLDCEYCDSSVSLHSLSSFIINATFAYITKTGVGRELHTNNKIDTGIQKGQSGESSVFEEDPSSKDNKSGDEISNASEDGSIVDGEERSTTESSPSLQNSSGVHFAIPWQYL</sequence>
<reference evidence="3 4" key="1">
    <citation type="journal article" date="2012" name="Eukaryot. Cell">
        <title>Draft genome sequence of Wickerhamomyces ciferrii NRRL Y-1031 F-60-10.</title>
        <authorList>
            <person name="Schneider J."/>
            <person name="Andrea H."/>
            <person name="Blom J."/>
            <person name="Jaenicke S."/>
            <person name="Ruckert C."/>
            <person name="Schorsch C."/>
            <person name="Szczepanowski R."/>
            <person name="Farwick M."/>
            <person name="Goesmann A."/>
            <person name="Puhler A."/>
            <person name="Schaffer S."/>
            <person name="Tauch A."/>
            <person name="Kohler T."/>
            <person name="Brinkrolf K."/>
        </authorList>
    </citation>
    <scope>NUCLEOTIDE SEQUENCE [LARGE SCALE GENOMIC DNA]</scope>
    <source>
        <strain evidence="4">ATCC 14091 / BCRC 22168 / CBS 111 / JCM 3599 / NBRC 0793 / NRRL Y-1031 F-60-10</strain>
    </source>
</reference>
<dbReference type="EMBL" id="CAIF01000086">
    <property type="protein sequence ID" value="CCH43656.1"/>
    <property type="molecule type" value="Genomic_DNA"/>
</dbReference>
<keyword evidence="1" id="KW-0175">Coiled coil</keyword>
<organism evidence="3 4">
    <name type="scientific">Wickerhamomyces ciferrii (strain ATCC 14091 / BCRC 22168 / CBS 111 / JCM 3599 / NBRC 0793 / NRRL Y-1031 F-60-10)</name>
    <name type="common">Yeast</name>
    <name type="synonym">Pichia ciferrii</name>
    <dbReference type="NCBI Taxonomy" id="1206466"/>
    <lineage>
        <taxon>Eukaryota</taxon>
        <taxon>Fungi</taxon>
        <taxon>Dikarya</taxon>
        <taxon>Ascomycota</taxon>
        <taxon>Saccharomycotina</taxon>
        <taxon>Saccharomycetes</taxon>
        <taxon>Phaffomycetales</taxon>
        <taxon>Wickerhamomycetaceae</taxon>
        <taxon>Wickerhamomyces</taxon>
    </lineage>
</organism>
<protein>
    <submittedName>
        <fullName evidence="3">Pheromone M-factor receptor</fullName>
    </submittedName>
</protein>